<dbReference type="KEGG" id="ccot:CCAX7_006410"/>
<dbReference type="Gene3D" id="3.20.20.80">
    <property type="entry name" value="Glycosidases"/>
    <property type="match status" value="1"/>
</dbReference>
<organism evidence="4 5">
    <name type="scientific">Capsulimonas corticalis</name>
    <dbReference type="NCBI Taxonomy" id="2219043"/>
    <lineage>
        <taxon>Bacteria</taxon>
        <taxon>Bacillati</taxon>
        <taxon>Armatimonadota</taxon>
        <taxon>Armatimonadia</taxon>
        <taxon>Capsulimonadales</taxon>
        <taxon>Capsulimonadaceae</taxon>
        <taxon>Capsulimonas</taxon>
    </lineage>
</organism>
<dbReference type="InterPro" id="IPR049166">
    <property type="entry name" value="GH39_cat"/>
</dbReference>
<comment type="similarity">
    <text evidence="1">Belongs to the glycosyl hydrolase 39 family.</text>
</comment>
<keyword evidence="2" id="KW-0378">Hydrolase</keyword>
<accession>A0A402D3H3</accession>
<evidence type="ECO:0000313" key="5">
    <source>
        <dbReference type="Proteomes" id="UP000287394"/>
    </source>
</evidence>
<dbReference type="PANTHER" id="PTHR12631:SF10">
    <property type="entry name" value="BETA-XYLOSIDASE-LIKE PROTEIN-RELATED"/>
    <property type="match status" value="1"/>
</dbReference>
<keyword evidence="3" id="KW-0326">Glycosidase</keyword>
<dbReference type="EMBL" id="AP025739">
    <property type="protein sequence ID" value="BDI28590.1"/>
    <property type="molecule type" value="Genomic_DNA"/>
</dbReference>
<dbReference type="InterPro" id="IPR017853">
    <property type="entry name" value="GH"/>
</dbReference>
<evidence type="ECO:0000313" key="4">
    <source>
        <dbReference type="EMBL" id="BDI28590.1"/>
    </source>
</evidence>
<dbReference type="AlphaFoldDB" id="A0A402D3H3"/>
<dbReference type="Gene3D" id="2.60.40.1180">
    <property type="entry name" value="Golgi alpha-mannosidase II"/>
    <property type="match status" value="1"/>
</dbReference>
<dbReference type="SUPFAM" id="SSF51445">
    <property type="entry name" value="(Trans)glycosidases"/>
    <property type="match status" value="1"/>
</dbReference>
<evidence type="ECO:0000256" key="3">
    <source>
        <dbReference type="ARBA" id="ARBA00023295"/>
    </source>
</evidence>
<reference evidence="4 5" key="1">
    <citation type="journal article" date="2019" name="Int. J. Syst. Evol. Microbiol.">
        <title>Capsulimonas corticalis gen. nov., sp. nov., an aerobic capsulated bacterium, of a novel bacterial order, Capsulimonadales ord. nov., of the class Armatimonadia of the phylum Armatimonadetes.</title>
        <authorList>
            <person name="Li J."/>
            <person name="Kudo C."/>
            <person name="Tonouchi A."/>
        </authorList>
    </citation>
    <scope>NUCLEOTIDE SEQUENCE [LARGE SCALE GENOMIC DNA]</scope>
    <source>
        <strain evidence="4 5">AX-7</strain>
    </source>
</reference>
<sequence>MMRRHKLSFGCLAAVCAAIGVLAPAAHALTASITVNTTDAGAVNPYTWGINAPDQWTNYAGSASFQNAISAAGVKIVRINPIPKCKQDGNDPYPSAGTYNWTELDSLLNTVFNAGAIPIFQVVGFPAGVSHTLDASSHITAADWNGYATFMQSVVQRYNVSKQLGATRTIKYWEMWNEPTNEGNGVFTSQSQYGSFVQTVGAAMKSIDPTIKLLGPADAWGDNADGSPGNFGSGSWLNYTAKNLYGQIDMLTWHNYGAGTGSTDQFRLNWTRQAYDLDPLTIVEAGNGGLLTSPSGATFPAGVTEYNLSSSSFGTDAEFSNEYGSTFTGSAIINAMLGNVGVFTYFCAAQAGTNLLGLLNDTTFAVQAKSYYAIQLFGAQFSKADRKLTTTSPTEPLEITAAYSSATAKRYIAIANKDISSSDVITFTVNGIGASGAVTAWLVDSTHNGSSSSSTYTGNQFTYTIGPRSVAVLEVAQSGTLFTSGVETGDTQPTWLNTIDHSSNVAGYTVGVNPECSPRDVAGDGFGLTAHTGSKAEMYSGTDNSASTSYCYYKVFSVSIPITSGTKMSYWILPQQDNGRYVGVDYHCTDGSTLRDSGAVDQNGYAMHPNAGHGGAIPLGAWSQIKCNVGQWLSGKTIDTIYMAYDRPAATGQYRGYLDDLLITNGSLP</sequence>
<dbReference type="RefSeq" id="WP_119324044.1">
    <property type="nucleotide sequence ID" value="NZ_AP025739.1"/>
</dbReference>
<dbReference type="InterPro" id="IPR013780">
    <property type="entry name" value="Glyco_hydro_b"/>
</dbReference>
<name>A0A402D3H3_9BACT</name>
<dbReference type="Proteomes" id="UP000287394">
    <property type="component" value="Chromosome"/>
</dbReference>
<evidence type="ECO:0000256" key="2">
    <source>
        <dbReference type="ARBA" id="ARBA00022801"/>
    </source>
</evidence>
<dbReference type="Pfam" id="PF01229">
    <property type="entry name" value="Glyco_hydro_39"/>
    <property type="match status" value="1"/>
</dbReference>
<dbReference type="PANTHER" id="PTHR12631">
    <property type="entry name" value="ALPHA-L-IDURONIDASE"/>
    <property type="match status" value="1"/>
</dbReference>
<dbReference type="GO" id="GO:0004553">
    <property type="term" value="F:hydrolase activity, hydrolyzing O-glycosyl compounds"/>
    <property type="evidence" value="ECO:0007669"/>
    <property type="project" value="TreeGrafter"/>
</dbReference>
<keyword evidence="5" id="KW-1185">Reference proteome</keyword>
<dbReference type="OrthoDB" id="3799094at2"/>
<protein>
    <submittedName>
        <fullName evidence="4">Uncharacterized protein</fullName>
    </submittedName>
</protein>
<dbReference type="InterPro" id="IPR051923">
    <property type="entry name" value="Glycosyl_Hydrolase_39"/>
</dbReference>
<gene>
    <name evidence="4" type="ORF">CCAX7_006410</name>
</gene>
<proteinExistence type="inferred from homology"/>
<evidence type="ECO:0000256" key="1">
    <source>
        <dbReference type="ARBA" id="ARBA00008875"/>
    </source>
</evidence>